<protein>
    <recommendedName>
        <fullName evidence="3">YD repeat-containing protein</fullName>
    </recommendedName>
</protein>
<sequence>MNKILLLFITLILFSGCKKEFDLKPKYVGNNTDWEVRGLFGKVKEVRQFKANFKGSDGTQKEKPILNLNEQFERFGSVKMSKYFDPFGEPLQTIKYFHDGSNLLKKVITIGQNTSQKSIETILNDTINKITTRNITYNDSLNFKFIFQYDNSERINTQTKIQNRDTLISNFEYVYDDANNLLKSVESIIGEENGVVNEYKYDDNGNVIETITGPEYYKLKTIKEYKDNILTASNHYTISQDLKEHLNEIIEYDKISNVISEKIFEDGKLNRELKKEYEFDDYGNWIERKVYFKEHFANSKKFVPVYVETRKIKYWE</sequence>
<dbReference type="RefSeq" id="WP_091627704.1">
    <property type="nucleotide sequence ID" value="NZ_FNZN01000017.1"/>
</dbReference>
<evidence type="ECO:0008006" key="3">
    <source>
        <dbReference type="Google" id="ProtNLM"/>
    </source>
</evidence>
<keyword evidence="2" id="KW-1185">Reference proteome</keyword>
<dbReference type="EMBL" id="FNZN01000017">
    <property type="protein sequence ID" value="SEM32365.1"/>
    <property type="molecule type" value="Genomic_DNA"/>
</dbReference>
<dbReference type="PROSITE" id="PS51257">
    <property type="entry name" value="PROKAR_LIPOPROTEIN"/>
    <property type="match status" value="1"/>
</dbReference>
<dbReference type="Proteomes" id="UP000198990">
    <property type="component" value="Unassembled WGS sequence"/>
</dbReference>
<organism evidence="1 2">
    <name type="scientific">Maribacter orientalis</name>
    <dbReference type="NCBI Taxonomy" id="228957"/>
    <lineage>
        <taxon>Bacteria</taxon>
        <taxon>Pseudomonadati</taxon>
        <taxon>Bacteroidota</taxon>
        <taxon>Flavobacteriia</taxon>
        <taxon>Flavobacteriales</taxon>
        <taxon>Flavobacteriaceae</taxon>
        <taxon>Maribacter</taxon>
    </lineage>
</organism>
<reference evidence="2" key="1">
    <citation type="submission" date="2016-10" db="EMBL/GenBank/DDBJ databases">
        <authorList>
            <person name="Varghese N."/>
            <person name="Submissions S."/>
        </authorList>
    </citation>
    <scope>NUCLEOTIDE SEQUENCE [LARGE SCALE GENOMIC DNA]</scope>
    <source>
        <strain evidence="2">DSM 16471</strain>
    </source>
</reference>
<name>A0A1H7XFB6_9FLAO</name>
<dbReference type="OrthoDB" id="1336154at2"/>
<evidence type="ECO:0000313" key="2">
    <source>
        <dbReference type="Proteomes" id="UP000198990"/>
    </source>
</evidence>
<accession>A0A1H7XFB6</accession>
<evidence type="ECO:0000313" key="1">
    <source>
        <dbReference type="EMBL" id="SEM32365.1"/>
    </source>
</evidence>
<dbReference type="AlphaFoldDB" id="A0A1H7XFB6"/>
<proteinExistence type="predicted"/>
<gene>
    <name evidence="1" type="ORF">SAMN04488008_1171</name>
</gene>
<dbReference type="Gene3D" id="2.180.10.10">
    <property type="entry name" value="RHS repeat-associated core"/>
    <property type="match status" value="1"/>
</dbReference>